<evidence type="ECO:0000256" key="1">
    <source>
        <dbReference type="SAM" id="MobiDB-lite"/>
    </source>
</evidence>
<comment type="caution">
    <text evidence="2">The sequence shown here is derived from an EMBL/GenBank/DDBJ whole genome shotgun (WGS) entry which is preliminary data.</text>
</comment>
<keyword evidence="3" id="KW-1185">Reference proteome</keyword>
<accession>A0A9P7SLB0</accession>
<dbReference type="OrthoDB" id="413361at2759"/>
<evidence type="ECO:0000313" key="2">
    <source>
        <dbReference type="EMBL" id="KAG5948827.1"/>
    </source>
</evidence>
<feature type="region of interest" description="Disordered" evidence="1">
    <location>
        <begin position="1"/>
        <end position="49"/>
    </location>
</feature>
<evidence type="ECO:0000313" key="3">
    <source>
        <dbReference type="Proteomes" id="UP000706124"/>
    </source>
</evidence>
<sequence length="175" mass="19934">MPPSPSLSSGSASYSSPYTPPSRLQDDQSADDCPFDSNNARLPSRSTRGQYRDNTVQRYGHNLLFALLSCVMLAFEATIIEPKSYKHAQKDKAFWQRWYEAMKMEFNLLSANKIWTLVPRSGNRRLLGAKWAYNLKRGPEFNSFNGNKTWTLVPRPGNRWSRELGVHGDESGTEL</sequence>
<evidence type="ECO:0008006" key="4">
    <source>
        <dbReference type="Google" id="ProtNLM"/>
    </source>
</evidence>
<gene>
    <name evidence="2" type="ORF">E4U60_000609</name>
</gene>
<protein>
    <recommendedName>
        <fullName evidence="4">Reverse transcriptase Ty1/copia-type domain-containing protein</fullName>
    </recommendedName>
</protein>
<feature type="compositionally biased region" description="Low complexity" evidence="1">
    <location>
        <begin position="1"/>
        <end position="17"/>
    </location>
</feature>
<organism evidence="2 3">
    <name type="scientific">Claviceps pazoutovae</name>
    <dbReference type="NCBI Taxonomy" id="1649127"/>
    <lineage>
        <taxon>Eukaryota</taxon>
        <taxon>Fungi</taxon>
        <taxon>Dikarya</taxon>
        <taxon>Ascomycota</taxon>
        <taxon>Pezizomycotina</taxon>
        <taxon>Sordariomycetes</taxon>
        <taxon>Hypocreomycetidae</taxon>
        <taxon>Hypocreales</taxon>
        <taxon>Clavicipitaceae</taxon>
        <taxon>Claviceps</taxon>
    </lineage>
</organism>
<feature type="compositionally biased region" description="Polar residues" evidence="1">
    <location>
        <begin position="36"/>
        <end position="49"/>
    </location>
</feature>
<proteinExistence type="predicted"/>
<dbReference type="EMBL" id="SRPO01000012">
    <property type="protein sequence ID" value="KAG5948827.1"/>
    <property type="molecule type" value="Genomic_DNA"/>
</dbReference>
<reference evidence="2 3" key="1">
    <citation type="journal article" date="2020" name="bioRxiv">
        <title>Whole genome comparisons of ergot fungi reveals the divergence and evolution of species within the genus Claviceps are the result of varying mechanisms driving genome evolution and host range expansion.</title>
        <authorList>
            <person name="Wyka S.A."/>
            <person name="Mondo S.J."/>
            <person name="Liu M."/>
            <person name="Dettman J."/>
            <person name="Nalam V."/>
            <person name="Broders K.D."/>
        </authorList>
    </citation>
    <scope>NUCLEOTIDE SEQUENCE [LARGE SCALE GENOMIC DNA]</scope>
    <source>
        <strain evidence="2 3">CCC 1485</strain>
    </source>
</reference>
<name>A0A9P7SLB0_9HYPO</name>
<dbReference type="AlphaFoldDB" id="A0A9P7SLB0"/>
<dbReference type="Proteomes" id="UP000706124">
    <property type="component" value="Unassembled WGS sequence"/>
</dbReference>